<dbReference type="Pfam" id="PF13177">
    <property type="entry name" value="DNA_pol3_delta2"/>
    <property type="match status" value="1"/>
</dbReference>
<evidence type="ECO:0000313" key="1">
    <source>
        <dbReference type="EMBL" id="CEL90876.1"/>
    </source>
</evidence>
<name>A0A0B7GMG8_STRSA</name>
<dbReference type="EC" id="2.7.7.7" evidence="1"/>
<dbReference type="InterPro" id="IPR050238">
    <property type="entry name" value="DNA_Rep/Repair_Clamp_Loader"/>
</dbReference>
<dbReference type="GO" id="GO:0006261">
    <property type="term" value="P:DNA-templated DNA replication"/>
    <property type="evidence" value="ECO:0007669"/>
    <property type="project" value="TreeGrafter"/>
</dbReference>
<keyword evidence="1" id="KW-0548">Nucleotidyltransferase</keyword>
<organism evidence="1 2">
    <name type="scientific">Streptococcus sanguinis</name>
    <dbReference type="NCBI Taxonomy" id="1305"/>
    <lineage>
        <taxon>Bacteria</taxon>
        <taxon>Bacillati</taxon>
        <taxon>Bacillota</taxon>
        <taxon>Bacilli</taxon>
        <taxon>Lactobacillales</taxon>
        <taxon>Streptococcaceae</taxon>
        <taxon>Streptococcus</taxon>
    </lineage>
</organism>
<sequence>MKIKDIQQSQPSLFEQFQHILEQGRLSHAYLFTGAFGSFEMAQILSQSLFCENKQGVWPCQSCRSCRLIAEEDFSDVTVVRPVNNIIKTDRVRELVRNFSQSSLEGSRQVFIICDADRMHVNAANSLLKVIEEPQSEIYIFLLTADEQLILPTIRSRTQVYHFLKNTAALQHSLEQDGLIKSRAELLAAYSQTQSEAESLAHNNAFFELVSECERFVKDFQNRSSQAFLQVSRLAKLADDKEKQEQVFKLLEVLFYKEIASESGRQALEQLLLARKMWRAQVSFQNALEYMSLKGK</sequence>
<dbReference type="GO" id="GO:0003887">
    <property type="term" value="F:DNA-directed DNA polymerase activity"/>
    <property type="evidence" value="ECO:0007669"/>
    <property type="project" value="UniProtKB-EC"/>
</dbReference>
<dbReference type="AlphaFoldDB" id="A0A0B7GMG8"/>
<dbReference type="Gene3D" id="3.40.50.300">
    <property type="entry name" value="P-loop containing nucleotide triphosphate hydrolases"/>
    <property type="match status" value="1"/>
</dbReference>
<dbReference type="Proteomes" id="UP000183504">
    <property type="component" value="Unassembled WGS sequence"/>
</dbReference>
<proteinExistence type="predicted"/>
<dbReference type="EMBL" id="CDMW01000001">
    <property type="protein sequence ID" value="CEL90876.1"/>
    <property type="molecule type" value="Genomic_DNA"/>
</dbReference>
<dbReference type="PANTHER" id="PTHR11669">
    <property type="entry name" value="REPLICATION FACTOR C / DNA POLYMERASE III GAMMA-TAU SUBUNIT"/>
    <property type="match status" value="1"/>
</dbReference>
<dbReference type="NCBIfam" id="NF005581">
    <property type="entry name" value="PRK07276.1"/>
    <property type="match status" value="1"/>
</dbReference>
<dbReference type="SUPFAM" id="SSF52540">
    <property type="entry name" value="P-loop containing nucleoside triphosphate hydrolases"/>
    <property type="match status" value="1"/>
</dbReference>
<dbReference type="RefSeq" id="WP_072074393.1">
    <property type="nucleotide sequence ID" value="NZ_CDMW01000001.1"/>
</dbReference>
<dbReference type="InterPro" id="IPR027417">
    <property type="entry name" value="P-loop_NTPase"/>
</dbReference>
<accession>A0A0B7GMG8</accession>
<gene>
    <name evidence="1" type="primary">holB</name>
    <name evidence="1" type="ORF">SSV_1585</name>
</gene>
<protein>
    <submittedName>
        <fullName evidence="1">DNA polymerase III subunit delta</fullName>
        <ecNumber evidence="1">2.7.7.7</ecNumber>
    </submittedName>
</protein>
<keyword evidence="1" id="KW-0808">Transferase</keyword>
<reference evidence="1 2" key="1">
    <citation type="submission" date="2015-01" db="EMBL/GenBank/DDBJ databases">
        <authorList>
            <person name="Pelicic Vladimir"/>
        </authorList>
    </citation>
    <scope>NUCLEOTIDE SEQUENCE [LARGE SCALE GENOMIC DNA]</scope>
    <source>
        <strain evidence="1 2">2908</strain>
    </source>
</reference>
<dbReference type="PANTHER" id="PTHR11669:SF8">
    <property type="entry name" value="DNA POLYMERASE III SUBUNIT DELTA"/>
    <property type="match status" value="1"/>
</dbReference>
<evidence type="ECO:0000313" key="2">
    <source>
        <dbReference type="Proteomes" id="UP000183504"/>
    </source>
</evidence>